<evidence type="ECO:0000256" key="8">
    <source>
        <dbReference type="PIRSR" id="PIRSR600175-2"/>
    </source>
</evidence>
<feature type="transmembrane region" description="Helical" evidence="10">
    <location>
        <begin position="433"/>
        <end position="456"/>
    </location>
</feature>
<feature type="binding site" evidence="7">
    <location>
        <position position="24"/>
    </location>
    <ligand>
        <name>Na(+)</name>
        <dbReference type="ChEBI" id="CHEBI:29101"/>
        <label>1</label>
    </ligand>
</feature>
<feature type="transmembrane region" description="Helical" evidence="10">
    <location>
        <begin position="403"/>
        <end position="427"/>
    </location>
</feature>
<feature type="transmembrane region" description="Helical" evidence="10">
    <location>
        <begin position="360"/>
        <end position="382"/>
    </location>
</feature>
<dbReference type="PROSITE" id="PS50267">
    <property type="entry name" value="NA_NEUROTRAN_SYMP_3"/>
    <property type="match status" value="1"/>
</dbReference>
<evidence type="ECO:0000256" key="2">
    <source>
        <dbReference type="ARBA" id="ARBA00022448"/>
    </source>
</evidence>
<feature type="transmembrane region" description="Helical" evidence="10">
    <location>
        <begin position="302"/>
        <end position="325"/>
    </location>
</feature>
<keyword evidence="4 9" id="KW-0769">Symport</keyword>
<feature type="disulfide bond" evidence="8">
    <location>
        <begin position="128"/>
        <end position="137"/>
    </location>
</feature>
<keyword evidence="7" id="KW-0915">Sodium</keyword>
<sequence>MGEESERGEWGSQVEFLLACVGYAVGLGNIWRFPYLTYENGGAAFLIPYLVSLFVAGLPIFYMELSLGQFSSLGPNCIFGKLVPVLQGVGWGMVTVSFLVSIYYNLIIAWILIYLVLSFRGEMMWSSCTNSWNTINCDSNLEEARCLEEFGNTTDVFYFNFSCHVNNPMMRQVKNYVLEKTPNMDSLGGLNWKLVASLSAAWIVVALCLIKGVKSTGKVVYVTATFPYIILAILLIRGLTLDGMEVGIRYYILEPNMTKVLEPKVWREAATQIFYSLGVGFGTLLTLASYNKFSNNCFRDAVFVALLNSCTSIFAGFAIFSIMGFMAKQQGVDIKSVVQSGAGLAFIAYPEAISRMPLPYIWSILFFLMLLTLGLDSQFAMVETTTTALMDQFTTLRRYKKSVVVGTCAVMFLIGLPMCTRAGIFYFNIFNDYSASISLVLIAIFEFIATMYIYGLKNFIGDLELMLGCQRSLIGRICGPTGWYYKITWFALSPLFLLALFISSLINQMSYNMTYGANERLYTYPEWSKIIAWSLVFASLIWIPAFAVYRIIRNYQRGKALVDLFKARDDWCPEHDRKEKTHSFYPYVVEPSGCVTSFTVNSETEKGYANLAFK</sequence>
<keyword evidence="11" id="KW-1185">Reference proteome</keyword>
<feature type="binding site" evidence="7">
    <location>
        <position position="22"/>
    </location>
    <ligand>
        <name>Na(+)</name>
        <dbReference type="ChEBI" id="CHEBI:29101"/>
        <label>1</label>
    </ligand>
</feature>
<proteinExistence type="inferred from homology"/>
<keyword evidence="6 10" id="KW-0472">Membrane</keyword>
<dbReference type="Pfam" id="PF00209">
    <property type="entry name" value="SNF"/>
    <property type="match status" value="1"/>
</dbReference>
<protein>
    <recommendedName>
        <fullName evidence="9">Transporter</fullName>
    </recommendedName>
</protein>
<keyword evidence="5 10" id="KW-1133">Transmembrane helix</keyword>
<dbReference type="Proteomes" id="UP000887566">
    <property type="component" value="Unplaced"/>
</dbReference>
<evidence type="ECO:0000256" key="10">
    <source>
        <dbReference type="SAM" id="Phobius"/>
    </source>
</evidence>
<dbReference type="GO" id="GO:0046872">
    <property type="term" value="F:metal ion binding"/>
    <property type="evidence" value="ECO:0007669"/>
    <property type="project" value="UniProtKB-KW"/>
</dbReference>
<feature type="transmembrane region" description="Helical" evidence="10">
    <location>
        <begin position="43"/>
        <end position="62"/>
    </location>
</feature>
<feature type="transmembrane region" description="Helical" evidence="10">
    <location>
        <begin position="12"/>
        <end position="31"/>
    </location>
</feature>
<organism evidence="11 12">
    <name type="scientific">Plectus sambesii</name>
    <dbReference type="NCBI Taxonomy" id="2011161"/>
    <lineage>
        <taxon>Eukaryota</taxon>
        <taxon>Metazoa</taxon>
        <taxon>Ecdysozoa</taxon>
        <taxon>Nematoda</taxon>
        <taxon>Chromadorea</taxon>
        <taxon>Plectida</taxon>
        <taxon>Plectina</taxon>
        <taxon>Plectoidea</taxon>
        <taxon>Plectidae</taxon>
        <taxon>Plectus</taxon>
    </lineage>
</organism>
<feature type="binding site" evidence="7">
    <location>
        <position position="373"/>
    </location>
    <ligand>
        <name>Na(+)</name>
        <dbReference type="ChEBI" id="CHEBI:29101"/>
        <label>1</label>
    </ligand>
</feature>
<keyword evidence="7" id="KW-0479">Metal-binding</keyword>
<dbReference type="GO" id="GO:0005886">
    <property type="term" value="C:plasma membrane"/>
    <property type="evidence" value="ECO:0007669"/>
    <property type="project" value="TreeGrafter"/>
</dbReference>
<evidence type="ECO:0000256" key="7">
    <source>
        <dbReference type="PIRSR" id="PIRSR600175-1"/>
    </source>
</evidence>
<feature type="transmembrane region" description="Helical" evidence="10">
    <location>
        <begin position="489"/>
        <end position="510"/>
    </location>
</feature>
<feature type="binding site" evidence="7">
    <location>
        <position position="377"/>
    </location>
    <ligand>
        <name>Na(+)</name>
        <dbReference type="ChEBI" id="CHEBI:29101"/>
        <label>1</label>
    </ligand>
</feature>
<comment type="similarity">
    <text evidence="9">Belongs to the sodium:neurotransmitter symporter (SNF) (TC 2.A.22) family.</text>
</comment>
<feature type="transmembrane region" description="Helical" evidence="10">
    <location>
        <begin position="219"/>
        <end position="239"/>
    </location>
</feature>
<evidence type="ECO:0000256" key="5">
    <source>
        <dbReference type="ARBA" id="ARBA00022989"/>
    </source>
</evidence>
<dbReference type="AlphaFoldDB" id="A0A914VDG6"/>
<feature type="binding site" evidence="7">
    <location>
        <position position="276"/>
    </location>
    <ligand>
        <name>Na(+)</name>
        <dbReference type="ChEBI" id="CHEBI:29101"/>
        <label>1</label>
    </ligand>
</feature>
<dbReference type="WBParaSite" id="PSAMB.scaffold1836size27482.g15306.t1">
    <property type="protein sequence ID" value="PSAMB.scaffold1836size27482.g15306.t1"/>
    <property type="gene ID" value="PSAMB.scaffold1836size27482.g15306"/>
</dbReference>
<evidence type="ECO:0000256" key="1">
    <source>
        <dbReference type="ARBA" id="ARBA00004141"/>
    </source>
</evidence>
<keyword evidence="3 9" id="KW-0812">Transmembrane</keyword>
<name>A0A914VDG6_9BILA</name>
<feature type="transmembrane region" description="Helical" evidence="10">
    <location>
        <begin position="91"/>
        <end position="117"/>
    </location>
</feature>
<dbReference type="InterPro" id="IPR037272">
    <property type="entry name" value="SNS_sf"/>
</dbReference>
<dbReference type="PROSITE" id="PS00610">
    <property type="entry name" value="NA_NEUROTRAN_SYMP_1"/>
    <property type="match status" value="1"/>
</dbReference>
<dbReference type="PRINTS" id="PR00176">
    <property type="entry name" value="NANEUSMPORT"/>
</dbReference>
<accession>A0A914VDG6</accession>
<evidence type="ECO:0000313" key="12">
    <source>
        <dbReference type="WBParaSite" id="PSAMB.scaffold1836size27482.g15306.t1"/>
    </source>
</evidence>
<dbReference type="GO" id="GO:0005332">
    <property type="term" value="F:gamma-aminobutyric acid:sodium:chloride symporter activity"/>
    <property type="evidence" value="ECO:0007669"/>
    <property type="project" value="TreeGrafter"/>
</dbReference>
<evidence type="ECO:0000256" key="4">
    <source>
        <dbReference type="ARBA" id="ARBA00022847"/>
    </source>
</evidence>
<evidence type="ECO:0000313" key="11">
    <source>
        <dbReference type="Proteomes" id="UP000887566"/>
    </source>
</evidence>
<comment type="subcellular location">
    <subcellularLocation>
        <location evidence="1">Membrane</location>
        <topology evidence="1">Multi-pass membrane protein</topology>
    </subcellularLocation>
</comment>
<keyword evidence="2 9" id="KW-0813">Transport</keyword>
<dbReference type="PANTHER" id="PTHR11616:SF326">
    <property type="entry name" value="SODIUM-DEPENDENT TRANSPORTER SNF-5"/>
    <property type="match status" value="1"/>
</dbReference>
<dbReference type="PANTHER" id="PTHR11616">
    <property type="entry name" value="SODIUM/CHLORIDE DEPENDENT TRANSPORTER"/>
    <property type="match status" value="1"/>
</dbReference>
<evidence type="ECO:0000256" key="9">
    <source>
        <dbReference type="RuleBase" id="RU003732"/>
    </source>
</evidence>
<dbReference type="GO" id="GO:0043005">
    <property type="term" value="C:neuron projection"/>
    <property type="evidence" value="ECO:0007669"/>
    <property type="project" value="TreeGrafter"/>
</dbReference>
<dbReference type="SUPFAM" id="SSF161070">
    <property type="entry name" value="SNF-like"/>
    <property type="match status" value="1"/>
</dbReference>
<feature type="transmembrane region" description="Helical" evidence="10">
    <location>
        <begin position="273"/>
        <end position="290"/>
    </location>
</feature>
<evidence type="ECO:0000256" key="3">
    <source>
        <dbReference type="ARBA" id="ARBA00022692"/>
    </source>
</evidence>
<feature type="transmembrane region" description="Helical" evidence="10">
    <location>
        <begin position="530"/>
        <end position="549"/>
    </location>
</feature>
<keyword evidence="8" id="KW-1015">Disulfide bond</keyword>
<reference evidence="12" key="1">
    <citation type="submission" date="2022-11" db="UniProtKB">
        <authorList>
            <consortium name="WormBaseParasite"/>
        </authorList>
    </citation>
    <scope>IDENTIFICATION</scope>
</reference>
<feature type="binding site" evidence="7">
    <location>
        <position position="25"/>
    </location>
    <ligand>
        <name>Na(+)</name>
        <dbReference type="ChEBI" id="CHEBI:29101"/>
        <label>1</label>
    </ligand>
</feature>
<feature type="binding site" evidence="7">
    <location>
        <position position="376"/>
    </location>
    <ligand>
        <name>Na(+)</name>
        <dbReference type="ChEBI" id="CHEBI:29101"/>
        <label>1</label>
    </ligand>
</feature>
<dbReference type="NCBIfam" id="NF037979">
    <property type="entry name" value="Na_transp"/>
    <property type="match status" value="1"/>
</dbReference>
<dbReference type="InterPro" id="IPR000175">
    <property type="entry name" value="Na/ntran_symport"/>
</dbReference>
<feature type="binding site" evidence="7">
    <location>
        <position position="308"/>
    </location>
    <ligand>
        <name>Na(+)</name>
        <dbReference type="ChEBI" id="CHEBI:29101"/>
        <label>1</label>
    </ligand>
</feature>
<feature type="binding site" evidence="7">
    <location>
        <position position="29"/>
    </location>
    <ligand>
        <name>Na(+)</name>
        <dbReference type="ChEBI" id="CHEBI:29101"/>
        <label>1</label>
    </ligand>
</feature>
<evidence type="ECO:0000256" key="6">
    <source>
        <dbReference type="ARBA" id="ARBA00023136"/>
    </source>
</evidence>